<feature type="compositionally biased region" description="Basic and acidic residues" evidence="1">
    <location>
        <begin position="11"/>
        <end position="20"/>
    </location>
</feature>
<evidence type="ECO:0000313" key="4">
    <source>
        <dbReference type="Proteomes" id="UP000322887"/>
    </source>
</evidence>
<keyword evidence="2" id="KW-0472">Membrane</keyword>
<gene>
    <name evidence="3" type="ORF">GmarT_44840</name>
</gene>
<organism evidence="3 4">
    <name type="scientific">Gimesia maris</name>
    <dbReference type="NCBI Taxonomy" id="122"/>
    <lineage>
        <taxon>Bacteria</taxon>
        <taxon>Pseudomonadati</taxon>
        <taxon>Planctomycetota</taxon>
        <taxon>Planctomycetia</taxon>
        <taxon>Planctomycetales</taxon>
        <taxon>Planctomycetaceae</taxon>
        <taxon>Gimesia</taxon>
    </lineage>
</organism>
<reference evidence="3 4" key="1">
    <citation type="submission" date="2019-08" db="EMBL/GenBank/DDBJ databases">
        <title>Deep-cultivation of Planctomycetes and their phenomic and genomic characterization uncovers novel biology.</title>
        <authorList>
            <person name="Wiegand S."/>
            <person name="Jogler M."/>
            <person name="Boedeker C."/>
            <person name="Pinto D."/>
            <person name="Vollmers J."/>
            <person name="Rivas-Marin E."/>
            <person name="Kohn T."/>
            <person name="Peeters S.H."/>
            <person name="Heuer A."/>
            <person name="Rast P."/>
            <person name="Oberbeckmann S."/>
            <person name="Bunk B."/>
            <person name="Jeske O."/>
            <person name="Meyerdierks A."/>
            <person name="Storesund J.E."/>
            <person name="Kallscheuer N."/>
            <person name="Luecker S."/>
            <person name="Lage O.M."/>
            <person name="Pohl T."/>
            <person name="Merkel B.J."/>
            <person name="Hornburger P."/>
            <person name="Mueller R.-W."/>
            <person name="Bruemmer F."/>
            <person name="Labrenz M."/>
            <person name="Spormann A.M."/>
            <person name="Op den Camp H."/>
            <person name="Overmann J."/>
            <person name="Amann R."/>
            <person name="Jetten M.S.M."/>
            <person name="Mascher T."/>
            <person name="Medema M.H."/>
            <person name="Devos D.P."/>
            <person name="Kaster A.-K."/>
            <person name="Ovreas L."/>
            <person name="Rohde M."/>
            <person name="Galperin M.Y."/>
            <person name="Jogler C."/>
        </authorList>
    </citation>
    <scope>NUCLEOTIDE SEQUENCE [LARGE SCALE GENOMIC DNA]</scope>
    <source>
        <strain evidence="3 4">DSM 8797</strain>
    </source>
</reference>
<keyword evidence="2" id="KW-1133">Transmembrane helix</keyword>
<keyword evidence="2" id="KW-0812">Transmembrane</keyword>
<name>A0ABX5YS41_9PLAN</name>
<accession>A0ABX5YS41</accession>
<dbReference type="GeneID" id="98648955"/>
<dbReference type="Proteomes" id="UP000322887">
    <property type="component" value="Chromosome"/>
</dbReference>
<evidence type="ECO:0000256" key="2">
    <source>
        <dbReference type="SAM" id="Phobius"/>
    </source>
</evidence>
<protein>
    <recommendedName>
        <fullName evidence="5">Carboxypeptidase regulatory-like domain-containing protein</fullName>
    </recommendedName>
</protein>
<keyword evidence="4" id="KW-1185">Reference proteome</keyword>
<dbReference type="EMBL" id="CP042910">
    <property type="protein sequence ID" value="QEG18594.1"/>
    <property type="molecule type" value="Genomic_DNA"/>
</dbReference>
<feature type="transmembrane region" description="Helical" evidence="2">
    <location>
        <begin position="83"/>
        <end position="106"/>
    </location>
</feature>
<proteinExistence type="predicted"/>
<dbReference type="RefSeq" id="WP_002643793.1">
    <property type="nucleotide sequence ID" value="NZ_CP036353.1"/>
</dbReference>
<evidence type="ECO:0000256" key="1">
    <source>
        <dbReference type="SAM" id="MobiDB-lite"/>
    </source>
</evidence>
<evidence type="ECO:0008006" key="5">
    <source>
        <dbReference type="Google" id="ProtNLM"/>
    </source>
</evidence>
<sequence length="461" mass="52052">MNWPELSIEDFPPRHDDEPSSLRQDIIDELSDHFACALNRELLKKPDEQIAKKRVIQNFGDPIKIARQLWLDAMKEKIMSQRIMTGISVVMAVCCIAVVGFAWILVQESRVVNQKLLEHVAVLADRPVASAESGTDQEILLELKRLNQLQATGVVAGQDELQQVSFQLVTDQNSQPATGFKGRLLQLVKGLDGFTVDVVSDTQGKLDFGKLPAGAYALELKAPWGEMYQIQHLRTIPGRAFSKTIVCPAHQPELVSIGFQVDCSAEFESDKWLFLVDFGVRQIIHKKEKIERYYSSERQIENETWLYAQPVNQGVYLIGKNGAFSPIPMTQTGKYPNLKPDFPLDQLRVKVPQGRYALPVVYLIKRDDLSQLAIMNENYFDPVSSEMSHLVSGLSRYIPDGTMYGIKQTIFVSPLNILDKQPIEVSTGEILQYPVQHFVAAPGKNNIWTINLYDKKIARVK</sequence>
<feature type="region of interest" description="Disordered" evidence="1">
    <location>
        <begin position="1"/>
        <end position="20"/>
    </location>
</feature>
<evidence type="ECO:0000313" key="3">
    <source>
        <dbReference type="EMBL" id="QEG18594.1"/>
    </source>
</evidence>